<dbReference type="AlphaFoldDB" id="E4ZY58"/>
<name>E4ZY58_LEPMJ</name>
<dbReference type="EMBL" id="FP929128">
    <property type="protein sequence ID" value="CBX96303.1"/>
    <property type="molecule type" value="Genomic_DNA"/>
</dbReference>
<gene>
    <name evidence="1" type="ORF">LEMA_uP112220.1</name>
</gene>
<dbReference type="Proteomes" id="UP000002668">
    <property type="component" value="Genome"/>
</dbReference>
<evidence type="ECO:0000313" key="1">
    <source>
        <dbReference type="EMBL" id="CBX96303.1"/>
    </source>
</evidence>
<keyword evidence="2" id="KW-1185">Reference proteome</keyword>
<proteinExistence type="predicted"/>
<dbReference type="VEuPathDB" id="FungiDB:LEMA_uP112220.1"/>
<reference evidence="2" key="1">
    <citation type="journal article" date="2011" name="Nat. Commun.">
        <title>Effector diversification within compartments of the Leptosphaeria maculans genome affected by Repeat-Induced Point mutations.</title>
        <authorList>
            <person name="Rouxel T."/>
            <person name="Grandaubert J."/>
            <person name="Hane J.K."/>
            <person name="Hoede C."/>
            <person name="van de Wouw A.P."/>
            <person name="Couloux A."/>
            <person name="Dominguez V."/>
            <person name="Anthouard V."/>
            <person name="Bally P."/>
            <person name="Bourras S."/>
            <person name="Cozijnsen A.J."/>
            <person name="Ciuffetti L.M."/>
            <person name="Degrave A."/>
            <person name="Dilmaghani A."/>
            <person name="Duret L."/>
            <person name="Fudal I."/>
            <person name="Goodwin S.B."/>
            <person name="Gout L."/>
            <person name="Glaser N."/>
            <person name="Linglin J."/>
            <person name="Kema G.H.J."/>
            <person name="Lapalu N."/>
            <person name="Lawrence C.B."/>
            <person name="May K."/>
            <person name="Meyer M."/>
            <person name="Ollivier B."/>
            <person name="Poulain J."/>
            <person name="Schoch C.L."/>
            <person name="Simon A."/>
            <person name="Spatafora J.W."/>
            <person name="Stachowiak A."/>
            <person name="Turgeon B.G."/>
            <person name="Tyler B.M."/>
            <person name="Vincent D."/>
            <person name="Weissenbach J."/>
            <person name="Amselem J."/>
            <person name="Quesneville H."/>
            <person name="Oliver R.P."/>
            <person name="Wincker P."/>
            <person name="Balesdent M.-H."/>
            <person name="Howlett B.J."/>
        </authorList>
    </citation>
    <scope>NUCLEOTIDE SEQUENCE [LARGE SCALE GENOMIC DNA]</scope>
    <source>
        <strain evidence="2">JN3 / isolate v23.1.3 / race Av1-4-5-6-7-8</strain>
    </source>
</reference>
<evidence type="ECO:0000313" key="2">
    <source>
        <dbReference type="Proteomes" id="UP000002668"/>
    </source>
</evidence>
<organism evidence="2">
    <name type="scientific">Leptosphaeria maculans (strain JN3 / isolate v23.1.3 / race Av1-4-5-6-7-8)</name>
    <name type="common">Blackleg fungus</name>
    <name type="synonym">Phoma lingam</name>
    <dbReference type="NCBI Taxonomy" id="985895"/>
    <lineage>
        <taxon>Eukaryota</taxon>
        <taxon>Fungi</taxon>
        <taxon>Dikarya</taxon>
        <taxon>Ascomycota</taxon>
        <taxon>Pezizomycotina</taxon>
        <taxon>Dothideomycetes</taxon>
        <taxon>Pleosporomycetidae</taxon>
        <taxon>Pleosporales</taxon>
        <taxon>Pleosporineae</taxon>
        <taxon>Leptosphaeriaceae</taxon>
        <taxon>Plenodomus</taxon>
        <taxon>Plenodomus lingam/Leptosphaeria maculans species complex</taxon>
    </lineage>
</organism>
<dbReference type="InParanoid" id="E4ZY58"/>
<sequence>MIQTLAYPTSDGILPLSLIPTHNTTLSYAIPHRTTRELGR</sequence>
<accession>E4ZY58</accession>
<dbReference type="HOGENOM" id="CLU_3299534_0_0_1"/>
<protein>
    <submittedName>
        <fullName evidence="1">Predicted protein</fullName>
    </submittedName>
</protein>